<comment type="caution">
    <text evidence="2">The sequence shown here is derived from an EMBL/GenBank/DDBJ whole genome shotgun (WGS) entry which is preliminary data.</text>
</comment>
<evidence type="ECO:0000313" key="2">
    <source>
        <dbReference type="EMBL" id="GGY18303.1"/>
    </source>
</evidence>
<reference evidence="2" key="1">
    <citation type="journal article" date="2014" name="Int. J. Syst. Evol. Microbiol.">
        <title>Complete genome sequence of Corynebacterium casei LMG S-19264T (=DSM 44701T), isolated from a smear-ripened cheese.</title>
        <authorList>
            <consortium name="US DOE Joint Genome Institute (JGI-PGF)"/>
            <person name="Walter F."/>
            <person name="Albersmeier A."/>
            <person name="Kalinowski J."/>
            <person name="Ruckert C."/>
        </authorList>
    </citation>
    <scope>NUCLEOTIDE SEQUENCE</scope>
    <source>
        <strain evidence="2">JCM 4790</strain>
    </source>
</reference>
<organism evidence="2 3">
    <name type="scientific">Streptomyces minutiscleroticus</name>
    <dbReference type="NCBI Taxonomy" id="68238"/>
    <lineage>
        <taxon>Bacteria</taxon>
        <taxon>Bacillati</taxon>
        <taxon>Actinomycetota</taxon>
        <taxon>Actinomycetes</taxon>
        <taxon>Kitasatosporales</taxon>
        <taxon>Streptomycetaceae</taxon>
        <taxon>Streptomyces</taxon>
    </lineage>
</organism>
<feature type="region of interest" description="Disordered" evidence="1">
    <location>
        <begin position="31"/>
        <end position="79"/>
    </location>
</feature>
<reference evidence="2" key="2">
    <citation type="submission" date="2020-09" db="EMBL/GenBank/DDBJ databases">
        <authorList>
            <person name="Sun Q."/>
            <person name="Ohkuma M."/>
        </authorList>
    </citation>
    <scope>NUCLEOTIDE SEQUENCE</scope>
    <source>
        <strain evidence="2">JCM 4790</strain>
    </source>
</reference>
<dbReference type="EMBL" id="BMVU01000126">
    <property type="protein sequence ID" value="GGY18303.1"/>
    <property type="molecule type" value="Genomic_DNA"/>
</dbReference>
<dbReference type="AlphaFoldDB" id="A0A918P472"/>
<gene>
    <name evidence="2" type="ORF">GCM10010358_81940</name>
</gene>
<accession>A0A918P472</accession>
<keyword evidence="3" id="KW-1185">Reference proteome</keyword>
<evidence type="ECO:0000256" key="1">
    <source>
        <dbReference type="SAM" id="MobiDB-lite"/>
    </source>
</evidence>
<proteinExistence type="predicted"/>
<evidence type="ECO:0000313" key="3">
    <source>
        <dbReference type="Proteomes" id="UP000619244"/>
    </source>
</evidence>
<name>A0A918P472_9ACTN</name>
<protein>
    <submittedName>
        <fullName evidence="2">Uncharacterized protein</fullName>
    </submittedName>
</protein>
<dbReference type="Proteomes" id="UP000619244">
    <property type="component" value="Unassembled WGS sequence"/>
</dbReference>
<sequence length="79" mass="8666">MPPWRRARRRCSTDRSPTRSSFAIAAFFSPRVNRPPARLEPNPLPEPSSVGGHPTTLRLPHTTGPPQGSPRVILSDNAS</sequence>